<dbReference type="Proteomes" id="UP001239111">
    <property type="component" value="Chromosome 1"/>
</dbReference>
<evidence type="ECO:0000313" key="1">
    <source>
        <dbReference type="EMBL" id="KAJ8686951.1"/>
    </source>
</evidence>
<accession>A0ACC2PVZ2</accession>
<comment type="caution">
    <text evidence="1">The sequence shown here is derived from an EMBL/GenBank/DDBJ whole genome shotgun (WGS) entry which is preliminary data.</text>
</comment>
<organism evidence="1 2">
    <name type="scientific">Eretmocerus hayati</name>
    <dbReference type="NCBI Taxonomy" id="131215"/>
    <lineage>
        <taxon>Eukaryota</taxon>
        <taxon>Metazoa</taxon>
        <taxon>Ecdysozoa</taxon>
        <taxon>Arthropoda</taxon>
        <taxon>Hexapoda</taxon>
        <taxon>Insecta</taxon>
        <taxon>Pterygota</taxon>
        <taxon>Neoptera</taxon>
        <taxon>Endopterygota</taxon>
        <taxon>Hymenoptera</taxon>
        <taxon>Apocrita</taxon>
        <taxon>Proctotrupomorpha</taxon>
        <taxon>Chalcidoidea</taxon>
        <taxon>Aphelinidae</taxon>
        <taxon>Aphelininae</taxon>
        <taxon>Eretmocerus</taxon>
    </lineage>
</organism>
<name>A0ACC2PVZ2_9HYME</name>
<dbReference type="EMBL" id="CM056741">
    <property type="protein sequence ID" value="KAJ8686951.1"/>
    <property type="molecule type" value="Genomic_DNA"/>
</dbReference>
<keyword evidence="2" id="KW-1185">Reference proteome</keyword>
<evidence type="ECO:0000313" key="2">
    <source>
        <dbReference type="Proteomes" id="UP001239111"/>
    </source>
</evidence>
<reference evidence="1" key="1">
    <citation type="submission" date="2023-04" db="EMBL/GenBank/DDBJ databases">
        <title>A chromosome-level genome assembly of the parasitoid wasp Eretmocerus hayati.</title>
        <authorList>
            <person name="Zhong Y."/>
            <person name="Liu S."/>
            <person name="Liu Y."/>
        </authorList>
    </citation>
    <scope>NUCLEOTIDE SEQUENCE</scope>
    <source>
        <strain evidence="1">ZJU_SS_LIU_2023</strain>
    </source>
</reference>
<protein>
    <submittedName>
        <fullName evidence="1">Uncharacterized protein</fullName>
    </submittedName>
</protein>
<sequence length="1190" mass="137904">MEDCPYLTSIQSLKGRTPPEKYRELYSIESAIVNDEKERSKFLSSQGATDRVQPPLLPLLRILVGDRLKLPNFIADALKSDDVSVIKRALNASWFFESTNLDVNLILNDIVPKVSPRTRNELVKVIARNLKKTDDAPEKAELLFDHLADSYSLELALPLLVACGVEDDPKNKQERRIHKIDLREYASILPALLKRHLSEFLKLHECISKIGNYHSSKLGQHRAKFFLKNASKNLIEKPKIFLPILSLKLVKYKFTEEQFDLMYANLFPDDRDYRFNFDRMINYLRFHPQNLRMQKFRSACEQKYKVPFSLENFNKNDMSALRDLLSWGEKEEWARKKLKGIEDKLEYYSSALMLPPSECIAVLTERIKKVSDATSRSAYIQDMIKSCAFYNSKEDLTNVLKYYEARHKNEQYSVLPEILRTISVHFGFDKMEETHWKVLLNLASRAYTKNEIIGVDMSTYRNLFQNAVNFYLKQIQSGYAETDAEMVLTKQIDIILELCFESNCKSSPIVHVDLDLKENYLTRLLRMIMQKYPENHEIWNDDGKKNFVSLCLLNAMNDINFPMSSCQSKKKSRRKRGKYLQSNEKEQSKPLKITIKNYPWLRNFIVSLIKPENSMKRDLVAKKTNDRLKMALRLHDLELYQSLVDDDPNTVPSFESNEPRLLLKRDSDKVLDNWKIYLDLCRKNLSKNKTAARTFVKFCKWYQDLPLKFVEESLLSIEESGSVLVLGLLLDGETFSRIASRYHPSDDELESEQQNAKKRHELISSVIKAMNYTNPPMPLDAILPFCKSNYLPLITTVVPGLVRRTSACKTIAFVNQTMQKPISIKKLGIRLITQVASTTELAMFLENICRTETNPAIRELTAKMIFDIFIKFPSNQTWELMKVVIAGLNEDDEPLLRILTRISSIDRAFLASYIQAFLPKLDSFVNQKKANVWVGIFMGHLDRDSINLIPEEILTVIVRKIFPEKQPILIEIYAFSDPERFPSRLRVILELLKNIMQNLDKPDSKSSRVYPANDMVHNFLKVTVDILLESEQKEMSRLFVDELLQLFSSTLKPFQVPRSYISIRVLKAYMESENPNEFGKSLCHMTNAIIGEFGSEYFINDIAEIVTQFVGRLYRGHNQMYQYPNSEVTIARGLMTQDERLGSLIGLGILKPRLNTYGTEYDELVEVWRKSENIAVKAAFRKLVTTASSY</sequence>
<gene>
    <name evidence="1" type="ORF">QAD02_022745</name>
</gene>
<proteinExistence type="predicted"/>